<dbReference type="PROSITE" id="PS00194">
    <property type="entry name" value="THIOREDOXIN_1"/>
    <property type="match status" value="1"/>
</dbReference>
<name>A0A6I3LKP5_9FLAO</name>
<keyword evidence="4" id="KW-0676">Redox-active center</keyword>
<dbReference type="PANTHER" id="PTHR42852">
    <property type="entry name" value="THIOL:DISULFIDE INTERCHANGE PROTEIN DSBE"/>
    <property type="match status" value="1"/>
</dbReference>
<protein>
    <submittedName>
        <fullName evidence="7">Redoxin domain-containing protein</fullName>
    </submittedName>
</protein>
<dbReference type="CDD" id="cd02966">
    <property type="entry name" value="TlpA_like_family"/>
    <property type="match status" value="1"/>
</dbReference>
<dbReference type="OrthoDB" id="1069091at2"/>
<evidence type="ECO:0000256" key="3">
    <source>
        <dbReference type="ARBA" id="ARBA00023157"/>
    </source>
</evidence>
<feature type="signal peptide" evidence="5">
    <location>
        <begin position="1"/>
        <end position="20"/>
    </location>
</feature>
<dbReference type="InterPro" id="IPR025380">
    <property type="entry name" value="DUF4369"/>
</dbReference>
<keyword evidence="3" id="KW-1015">Disulfide bond</keyword>
<dbReference type="RefSeq" id="WP_155092344.1">
    <property type="nucleotide sequence ID" value="NZ_CP102754.1"/>
</dbReference>
<dbReference type="PROSITE" id="PS51257">
    <property type="entry name" value="PROKAR_LIPOPROTEIN"/>
    <property type="match status" value="1"/>
</dbReference>
<evidence type="ECO:0000313" key="8">
    <source>
        <dbReference type="Proteomes" id="UP000438760"/>
    </source>
</evidence>
<evidence type="ECO:0000256" key="2">
    <source>
        <dbReference type="ARBA" id="ARBA00022748"/>
    </source>
</evidence>
<dbReference type="InterPro" id="IPR017937">
    <property type="entry name" value="Thioredoxin_CS"/>
</dbReference>
<dbReference type="SUPFAM" id="SSF52833">
    <property type="entry name" value="Thioredoxin-like"/>
    <property type="match status" value="1"/>
</dbReference>
<dbReference type="Proteomes" id="UP000438760">
    <property type="component" value="Unassembled WGS sequence"/>
</dbReference>
<gene>
    <name evidence="7" type="ORF">GJV76_09290</name>
</gene>
<feature type="domain" description="Thioredoxin" evidence="6">
    <location>
        <begin position="243"/>
        <end position="384"/>
    </location>
</feature>
<dbReference type="Pfam" id="PF08534">
    <property type="entry name" value="Redoxin"/>
    <property type="match status" value="1"/>
</dbReference>
<evidence type="ECO:0000256" key="1">
    <source>
        <dbReference type="ARBA" id="ARBA00004196"/>
    </source>
</evidence>
<proteinExistence type="predicted"/>
<dbReference type="InterPro" id="IPR013766">
    <property type="entry name" value="Thioredoxin_domain"/>
</dbReference>
<sequence length="384" mass="42312">MKRISVLLASALIFVACNKAGNISVEVANIPDGSNVELQTIEIGAVAPTTISKAEVKEGKVVFENTFNDLDEAYIVFGSEEEPLGAVPFVGEKGDIKIFYDKEELTKIKVEGTEANNKLQELQSNMIPKIDELKAFLNDNGLALMMPVDENDQEAVKNRAAVEQKYEAMVQELENYPANFKEKNKNTAIALLILSKEVPTKGKTAKEYQEEFDAFSIDLKSTLLGKKTQAAIKTLTESKTAVPVIGEKIGDFKGTTPAGEELSLYDYMQGKKLILIDVWAAWCGPCRKENPNLVKAYKLYHDKGFDIIGYSLDRTKEEWEEAIAKDGLTWTQVSNIAYWNDPIVSAYGIQGIPASYLIDGNGVVIATNLRGAALEQKVKEVLGL</sequence>
<accession>A0A6I3LKP5</accession>
<comment type="subcellular location">
    <subcellularLocation>
        <location evidence="1">Cell envelope</location>
    </subcellularLocation>
</comment>
<reference evidence="7 8" key="1">
    <citation type="submission" date="2019-11" db="EMBL/GenBank/DDBJ databases">
        <title>Genome of Strain BIT-d1.</title>
        <authorList>
            <person name="Yang Y."/>
        </authorList>
    </citation>
    <scope>NUCLEOTIDE SEQUENCE [LARGE SCALE GENOMIC DNA]</scope>
    <source>
        <strain evidence="7 8">BIT-d1</strain>
    </source>
</reference>
<keyword evidence="2" id="KW-0201">Cytochrome c-type biogenesis</keyword>
<dbReference type="InterPro" id="IPR036249">
    <property type="entry name" value="Thioredoxin-like_sf"/>
</dbReference>
<comment type="caution">
    <text evidence="7">The sequence shown here is derived from an EMBL/GenBank/DDBJ whole genome shotgun (WGS) entry which is preliminary data.</text>
</comment>
<dbReference type="InterPro" id="IPR013740">
    <property type="entry name" value="Redoxin"/>
</dbReference>
<dbReference type="GO" id="GO:0017004">
    <property type="term" value="P:cytochrome complex assembly"/>
    <property type="evidence" value="ECO:0007669"/>
    <property type="project" value="UniProtKB-KW"/>
</dbReference>
<evidence type="ECO:0000313" key="7">
    <source>
        <dbReference type="EMBL" id="MTG98317.1"/>
    </source>
</evidence>
<evidence type="ECO:0000256" key="4">
    <source>
        <dbReference type="ARBA" id="ARBA00023284"/>
    </source>
</evidence>
<keyword evidence="5" id="KW-0732">Signal</keyword>
<evidence type="ECO:0000256" key="5">
    <source>
        <dbReference type="SAM" id="SignalP"/>
    </source>
</evidence>
<dbReference type="PROSITE" id="PS51352">
    <property type="entry name" value="THIOREDOXIN_2"/>
    <property type="match status" value="1"/>
</dbReference>
<dbReference type="InterPro" id="IPR050553">
    <property type="entry name" value="Thioredoxin_ResA/DsbE_sf"/>
</dbReference>
<evidence type="ECO:0000259" key="6">
    <source>
        <dbReference type="PROSITE" id="PS51352"/>
    </source>
</evidence>
<feature type="chain" id="PRO_5026326146" evidence="5">
    <location>
        <begin position="21"/>
        <end position="384"/>
    </location>
</feature>
<dbReference type="EMBL" id="WMJX01000017">
    <property type="protein sequence ID" value="MTG98317.1"/>
    <property type="molecule type" value="Genomic_DNA"/>
</dbReference>
<dbReference type="Pfam" id="PF14289">
    <property type="entry name" value="DUF4369"/>
    <property type="match status" value="1"/>
</dbReference>
<dbReference type="GO" id="GO:0030313">
    <property type="term" value="C:cell envelope"/>
    <property type="evidence" value="ECO:0007669"/>
    <property type="project" value="UniProtKB-SubCell"/>
</dbReference>
<dbReference type="Gene3D" id="3.40.30.10">
    <property type="entry name" value="Glutaredoxin"/>
    <property type="match status" value="1"/>
</dbReference>
<dbReference type="PANTHER" id="PTHR42852:SF6">
    <property type="entry name" value="THIOL:DISULFIDE INTERCHANGE PROTEIN DSBE"/>
    <property type="match status" value="1"/>
</dbReference>
<keyword evidence="8" id="KW-1185">Reference proteome</keyword>
<organism evidence="7 8">
    <name type="scientific">Myroides albus</name>
    <dbReference type="NCBI Taxonomy" id="2562892"/>
    <lineage>
        <taxon>Bacteria</taxon>
        <taxon>Pseudomonadati</taxon>
        <taxon>Bacteroidota</taxon>
        <taxon>Flavobacteriia</taxon>
        <taxon>Flavobacteriales</taxon>
        <taxon>Flavobacteriaceae</taxon>
        <taxon>Myroides</taxon>
    </lineage>
</organism>
<dbReference type="AlphaFoldDB" id="A0A6I3LKP5"/>